<sequence length="188" mass="21674">MLQSLPCQWSGVVSPEELHAVDRFHQVISDITEMTAKLDEVKIERERLDKRIFALRAPRAPITRIPDEILEMIFESGAETVPMFHNRQDSDSTFQEHCLQVCQRWRRVCTSYQSLWTSYSIHDIGGICQLELYLAQHNKTFPISIELQEAITCHPRNDVLFIRALSKFFASTSKRLASVGMGIVFPHV</sequence>
<dbReference type="Gene3D" id="1.20.1280.50">
    <property type="match status" value="1"/>
</dbReference>
<dbReference type="OrthoDB" id="2884925at2759"/>
<proteinExistence type="predicted"/>
<dbReference type="Proteomes" id="UP000076842">
    <property type="component" value="Unassembled WGS sequence"/>
</dbReference>
<dbReference type="AlphaFoldDB" id="A0A165DLN6"/>
<dbReference type="EMBL" id="KV424047">
    <property type="protein sequence ID" value="KZT53079.1"/>
    <property type="molecule type" value="Genomic_DNA"/>
</dbReference>
<evidence type="ECO:0000313" key="2">
    <source>
        <dbReference type="Proteomes" id="UP000076842"/>
    </source>
</evidence>
<name>A0A165DLN6_9BASI</name>
<gene>
    <name evidence="1" type="ORF">CALCODRAFT_63995</name>
</gene>
<evidence type="ECO:0000313" key="1">
    <source>
        <dbReference type="EMBL" id="KZT53079.1"/>
    </source>
</evidence>
<dbReference type="InParanoid" id="A0A165DLN6"/>
<dbReference type="STRING" id="1353952.A0A165DLN6"/>
<protein>
    <submittedName>
        <fullName evidence="1">Uncharacterized protein</fullName>
    </submittedName>
</protein>
<reference evidence="1 2" key="1">
    <citation type="journal article" date="2016" name="Mol. Biol. Evol.">
        <title>Comparative Genomics of Early-Diverging Mushroom-Forming Fungi Provides Insights into the Origins of Lignocellulose Decay Capabilities.</title>
        <authorList>
            <person name="Nagy L.G."/>
            <person name="Riley R."/>
            <person name="Tritt A."/>
            <person name="Adam C."/>
            <person name="Daum C."/>
            <person name="Floudas D."/>
            <person name="Sun H."/>
            <person name="Yadav J.S."/>
            <person name="Pangilinan J."/>
            <person name="Larsson K.H."/>
            <person name="Matsuura K."/>
            <person name="Barry K."/>
            <person name="Labutti K."/>
            <person name="Kuo R."/>
            <person name="Ohm R.A."/>
            <person name="Bhattacharya S.S."/>
            <person name="Shirouzu T."/>
            <person name="Yoshinaga Y."/>
            <person name="Martin F.M."/>
            <person name="Grigoriev I.V."/>
            <person name="Hibbett D.S."/>
        </authorList>
    </citation>
    <scope>NUCLEOTIDE SEQUENCE [LARGE SCALE GENOMIC DNA]</scope>
    <source>
        <strain evidence="1 2">HHB12733</strain>
    </source>
</reference>
<keyword evidence="2" id="KW-1185">Reference proteome</keyword>
<organism evidence="1 2">
    <name type="scientific">Calocera cornea HHB12733</name>
    <dbReference type="NCBI Taxonomy" id="1353952"/>
    <lineage>
        <taxon>Eukaryota</taxon>
        <taxon>Fungi</taxon>
        <taxon>Dikarya</taxon>
        <taxon>Basidiomycota</taxon>
        <taxon>Agaricomycotina</taxon>
        <taxon>Dacrymycetes</taxon>
        <taxon>Dacrymycetales</taxon>
        <taxon>Dacrymycetaceae</taxon>
        <taxon>Calocera</taxon>
    </lineage>
</organism>
<accession>A0A165DLN6</accession>